<dbReference type="Pfam" id="PF17284">
    <property type="entry name" value="Spermine_synt_N"/>
    <property type="match status" value="1"/>
</dbReference>
<dbReference type="GO" id="GO:0004766">
    <property type="term" value="F:spermidine synthase activity"/>
    <property type="evidence" value="ECO:0007669"/>
    <property type="project" value="UniProtKB-UniRule"/>
</dbReference>
<feature type="binding site" evidence="5">
    <location>
        <position position="164"/>
    </location>
    <ligand>
        <name>S-methyl-5'-thioadenosine</name>
        <dbReference type="ChEBI" id="CHEBI:17509"/>
    </ligand>
</feature>
<comment type="subunit">
    <text evidence="5">Homodimer or homotetramer.</text>
</comment>
<dbReference type="InterPro" id="IPR001045">
    <property type="entry name" value="Spermi_synthase"/>
</dbReference>
<comment type="pathway">
    <text evidence="5">Amine and polyamine biosynthesis; spermidine biosynthesis; spermidine from putrescine: step 1/1.</text>
</comment>
<dbReference type="UniPathway" id="UPA00248">
    <property type="reaction ID" value="UER00314"/>
</dbReference>
<dbReference type="NCBIfam" id="NF002010">
    <property type="entry name" value="PRK00811.1"/>
    <property type="match status" value="1"/>
</dbReference>
<gene>
    <name evidence="5" type="primary">speE</name>
    <name evidence="8" type="ORF">ENJ96_08615</name>
</gene>
<feature type="binding site" evidence="5">
    <location>
        <position position="107"/>
    </location>
    <ligand>
        <name>S-methyl-5'-thioadenosine</name>
        <dbReference type="ChEBI" id="CHEBI:17509"/>
    </ligand>
</feature>
<evidence type="ECO:0000256" key="3">
    <source>
        <dbReference type="ARBA" id="ARBA00023066"/>
    </source>
</evidence>
<feature type="domain" description="PABS" evidence="7">
    <location>
        <begin position="3"/>
        <end position="236"/>
    </location>
</feature>
<accession>A0A7V5P0Z4</accession>
<evidence type="ECO:0000256" key="1">
    <source>
        <dbReference type="ARBA" id="ARBA00007867"/>
    </source>
</evidence>
<evidence type="ECO:0000256" key="4">
    <source>
        <dbReference type="ARBA" id="ARBA00023115"/>
    </source>
</evidence>
<feature type="active site" description="Proton acceptor" evidence="5 6">
    <location>
        <position position="157"/>
    </location>
</feature>
<evidence type="ECO:0000259" key="7">
    <source>
        <dbReference type="PROSITE" id="PS51006"/>
    </source>
</evidence>
<evidence type="ECO:0000256" key="5">
    <source>
        <dbReference type="HAMAP-Rule" id="MF_00198"/>
    </source>
</evidence>
<dbReference type="AlphaFoldDB" id="A0A7V5P0Z4"/>
<keyword evidence="3 5" id="KW-0745">Spermidine biosynthesis</keyword>
<dbReference type="CDD" id="cd02440">
    <property type="entry name" value="AdoMet_MTases"/>
    <property type="match status" value="1"/>
</dbReference>
<dbReference type="InterPro" id="IPR030374">
    <property type="entry name" value="PABS"/>
</dbReference>
<name>A0A7V5P0Z4_9BACT</name>
<dbReference type="PANTHER" id="PTHR11558">
    <property type="entry name" value="SPERMIDINE/SPERMINE SYNTHASE"/>
    <property type="match status" value="1"/>
</dbReference>
<sequence length="276" mass="32247">MTRYWWFEKITPYYAHGYHVVPVYEKRTPHQHLLIFKNPLWGRFLVLDGITQFTERDEFIYHETIVFCPAASLEEAPREVLVIGGGDGGVIRELQKIKEIERILQLEIDEEVFKACQKYLSDLAGNYEDPRVEFRIEDGAQFVASAPEESFDLIIIDCTDPIGPAKALYTETFYQNLFRILKPKGRFIQQASIPRFFPETLPMAYFRAQKAFPKIEILRAPVPCYGDEIAFILGSKDGTSARKPKRDFWGRYYNPQIHEASFTLPEWWKELIKPQP</sequence>
<dbReference type="Gene3D" id="3.40.50.150">
    <property type="entry name" value="Vaccinia Virus protein VP39"/>
    <property type="match status" value="1"/>
</dbReference>
<comment type="caution">
    <text evidence="8">The sequence shown here is derived from an EMBL/GenBank/DDBJ whole genome shotgun (WGS) entry which is preliminary data.</text>
</comment>
<dbReference type="InterPro" id="IPR030373">
    <property type="entry name" value="PABS_CS"/>
</dbReference>
<dbReference type="SUPFAM" id="SSF53335">
    <property type="entry name" value="S-adenosyl-L-methionine-dependent methyltransferases"/>
    <property type="match status" value="1"/>
</dbReference>
<organism evidence="8">
    <name type="scientific">Thermodesulfatator atlanticus</name>
    <dbReference type="NCBI Taxonomy" id="501497"/>
    <lineage>
        <taxon>Bacteria</taxon>
        <taxon>Pseudomonadati</taxon>
        <taxon>Thermodesulfobacteriota</taxon>
        <taxon>Thermodesulfobacteria</taxon>
        <taxon>Thermodesulfobacteriales</taxon>
        <taxon>Thermodesulfatatoraceae</taxon>
        <taxon>Thermodesulfatator</taxon>
    </lineage>
</organism>
<dbReference type="InterPro" id="IPR037163">
    <property type="entry name" value="Spermidine_synt_N_sf"/>
</dbReference>
<dbReference type="Proteomes" id="UP000886101">
    <property type="component" value="Unassembled WGS sequence"/>
</dbReference>
<comment type="similarity">
    <text evidence="1 5">Belongs to the spermidine/spermine synthase family.</text>
</comment>
<feature type="binding site" evidence="5">
    <location>
        <position position="62"/>
    </location>
    <ligand>
        <name>spermidine</name>
        <dbReference type="ChEBI" id="CHEBI:57834"/>
    </ligand>
</feature>
<comment type="catalytic activity">
    <reaction evidence="5">
        <text>S-adenosyl 3-(methylsulfanyl)propylamine + putrescine = S-methyl-5'-thioadenosine + spermidine + H(+)</text>
        <dbReference type="Rhea" id="RHEA:12721"/>
        <dbReference type="ChEBI" id="CHEBI:15378"/>
        <dbReference type="ChEBI" id="CHEBI:17509"/>
        <dbReference type="ChEBI" id="CHEBI:57443"/>
        <dbReference type="ChEBI" id="CHEBI:57834"/>
        <dbReference type="ChEBI" id="CHEBI:326268"/>
        <dbReference type="EC" id="2.5.1.16"/>
    </reaction>
</comment>
<comment type="function">
    <text evidence="5">Catalyzes the irreversible transfer of a propylamine group from the amino donor S-adenosylmethioninamine (decarboxy-AdoMet) to putrescine (1,4-diaminobutane) to yield spermidine.</text>
</comment>
<proteinExistence type="inferred from homology"/>
<dbReference type="HAMAP" id="MF_00198">
    <property type="entry name" value="Spermidine_synth"/>
    <property type="match status" value="1"/>
</dbReference>
<dbReference type="Gene3D" id="2.30.140.10">
    <property type="entry name" value="Spermidine synthase, tetramerisation domain"/>
    <property type="match status" value="1"/>
</dbReference>
<keyword evidence="2 5" id="KW-0808">Transferase</keyword>
<keyword evidence="4 5" id="KW-0620">Polyamine biosynthesis</keyword>
<evidence type="ECO:0000256" key="6">
    <source>
        <dbReference type="PROSITE-ProRule" id="PRU00354"/>
    </source>
</evidence>
<dbReference type="Pfam" id="PF01564">
    <property type="entry name" value="Spermine_synth"/>
    <property type="match status" value="1"/>
</dbReference>
<dbReference type="PROSITE" id="PS51006">
    <property type="entry name" value="PABS_2"/>
    <property type="match status" value="1"/>
</dbReference>
<feature type="binding site" evidence="5">
    <location>
        <begin position="157"/>
        <end position="160"/>
    </location>
    <ligand>
        <name>spermidine</name>
        <dbReference type="ChEBI" id="CHEBI:57834"/>
    </ligand>
</feature>
<reference evidence="8" key="1">
    <citation type="journal article" date="2020" name="mSystems">
        <title>Genome- and Community-Level Interaction Insights into Carbon Utilization and Element Cycling Functions of Hydrothermarchaeota in Hydrothermal Sediment.</title>
        <authorList>
            <person name="Zhou Z."/>
            <person name="Liu Y."/>
            <person name="Xu W."/>
            <person name="Pan J."/>
            <person name="Luo Z.H."/>
            <person name="Li M."/>
        </authorList>
    </citation>
    <scope>NUCLEOTIDE SEQUENCE [LARGE SCALE GENOMIC DNA]</scope>
    <source>
        <strain evidence="8">HyVt-533</strain>
    </source>
</reference>
<feature type="binding site" evidence="5">
    <location>
        <begin position="138"/>
        <end position="139"/>
    </location>
    <ligand>
        <name>S-methyl-5'-thioadenosine</name>
        <dbReference type="ChEBI" id="CHEBI:17509"/>
    </ligand>
</feature>
<dbReference type="InterPro" id="IPR029063">
    <property type="entry name" value="SAM-dependent_MTases_sf"/>
</dbReference>
<evidence type="ECO:0000256" key="2">
    <source>
        <dbReference type="ARBA" id="ARBA00022679"/>
    </source>
</evidence>
<dbReference type="InterPro" id="IPR035246">
    <property type="entry name" value="Spermidine_synt_N"/>
</dbReference>
<dbReference type="EMBL" id="DROK01000256">
    <property type="protein sequence ID" value="HHI97903.1"/>
    <property type="molecule type" value="Genomic_DNA"/>
</dbReference>
<dbReference type="PANTHER" id="PTHR11558:SF11">
    <property type="entry name" value="SPERMIDINE SYNTHASE"/>
    <property type="match status" value="1"/>
</dbReference>
<dbReference type="EC" id="2.5.1.16" evidence="5"/>
<dbReference type="GO" id="GO:0008295">
    <property type="term" value="P:spermidine biosynthetic process"/>
    <property type="evidence" value="ECO:0007669"/>
    <property type="project" value="UniProtKB-UniRule"/>
</dbReference>
<feature type="binding site" evidence="5">
    <location>
        <position position="87"/>
    </location>
    <ligand>
        <name>spermidine</name>
        <dbReference type="ChEBI" id="CHEBI:57834"/>
    </ligand>
</feature>
<dbReference type="PROSITE" id="PS01330">
    <property type="entry name" value="PABS_1"/>
    <property type="match status" value="1"/>
</dbReference>
<evidence type="ECO:0000313" key="8">
    <source>
        <dbReference type="EMBL" id="HHI97903.1"/>
    </source>
</evidence>
<protein>
    <recommendedName>
        <fullName evidence="5">Polyamine aminopropyltransferase</fullName>
    </recommendedName>
    <alternativeName>
        <fullName evidence="5">Putrescine aminopropyltransferase</fullName>
        <shortName evidence="5">PAPT</shortName>
    </alternativeName>
    <alternativeName>
        <fullName evidence="5">Spermidine synthase</fullName>
        <shortName evidence="5">SPDS</shortName>
        <shortName evidence="5">SPDSY</shortName>
        <ecNumber evidence="5">2.5.1.16</ecNumber>
    </alternativeName>
</protein>
<feature type="binding site" evidence="5">
    <location>
        <position position="31"/>
    </location>
    <ligand>
        <name>S-methyl-5'-thioadenosine</name>
        <dbReference type="ChEBI" id="CHEBI:17509"/>
    </ligand>
</feature>